<gene>
    <name evidence="3" type="ORF">ACFFGY_04590</name>
</gene>
<organism evidence="3 4">
    <name type="scientific">Roseomonas elaeocarpi</name>
    <dbReference type="NCBI Taxonomy" id="907779"/>
    <lineage>
        <taxon>Bacteria</taxon>
        <taxon>Pseudomonadati</taxon>
        <taxon>Pseudomonadota</taxon>
        <taxon>Alphaproteobacteria</taxon>
        <taxon>Acetobacterales</taxon>
        <taxon>Roseomonadaceae</taxon>
        <taxon>Roseomonas</taxon>
    </lineage>
</organism>
<keyword evidence="2" id="KW-0732">Signal</keyword>
<evidence type="ECO:0000313" key="3">
    <source>
        <dbReference type="EMBL" id="MFC0407513.1"/>
    </source>
</evidence>
<name>A0ABV6JP71_9PROT</name>
<feature type="region of interest" description="Disordered" evidence="1">
    <location>
        <begin position="119"/>
        <end position="154"/>
    </location>
</feature>
<sequence length="1009" mass="104923">MRIRDRQKAVALLLGSFLLVTPFLADAAQAGPVPVRGGEHPDRGRVVFDWPDRAEYRIEEADGRVIVHFAPHADFHLPDKLPRNVLDLRIEPDGVSLALREGTRLRTFRLGNRVVLDLIDPPNNRRSPLREAATPPPALAHPAAPPVGTTLPPAAANVGHPVAAAGPVAAGPPGLGLPSNSAASGAPAVEAVESQTSPARRAEPPAAPSAVQRGVTSPPPALPPANAVALRLVPLPDGGRAVAMRLPAEAGLAVLRRGDAILAVIDTALPLDTAALRGDPVLGAADVLQLPEATVLRFRLAAPATLAVTRDGDTWRLEPRREPAVGRTIALQAEDGSLVLRAARPARVVAIADPETGLPLLVGAVSEPAQAVSQARRMPQAELLPTALGVALLARGDAVSLRPGVERFVLGGAGEGTAPASGLSGEAASMTRLFDLPALDPVAAQNRLRDQQAALAAAAPLQRAALRRDAAETMLALGLGQEAQAMLRLNFQEDPRAGLDGRVRALQAAAALLAGRLPEAAALRDNTLPPSDEVVLWRSLARAAAGKEAEAAPGLAATLPLLLAYPAPLRDRLAPRALEALLAGREAAAARRLLAALPDIPGAAEAKARLLEAEGKTDEALAAYDEASREKDRPSRARAIRGAAELRLRSGKLDAAGAAKAMEPAIFAWRDEDAEFDTRMRVAALRLQGGAPRDALALLAETRTLFPDRAAALRAPMTAALVDALRREPPLEAVALADANRELMPTDEGGSEAFTLLADRLAALDLSDRAAAVLTRVMAGTTGTPRAALGARLAALRLDLNDVAGAASVLSDSDAPDLATPLADRRALLNAQILARQNRLPEAEAALRAMGPAGLEPLAALLAQNRDWAGATEALSTLAEQPGAIPGVTTADAPVPGTPAAKDTLSGSDTPVAVTPEDTPDAPGEARRRIVARAAAFAALSGDARRSVALRRRWSGKMGDGASAQALEALTRDPVRAVAELPRWEAELNLFRGFPGRLEPLRTDAASSR</sequence>
<keyword evidence="4" id="KW-1185">Reference proteome</keyword>
<feature type="chain" id="PRO_5045415913" evidence="2">
    <location>
        <begin position="28"/>
        <end position="1009"/>
    </location>
</feature>
<feature type="region of interest" description="Disordered" evidence="1">
    <location>
        <begin position="891"/>
        <end position="924"/>
    </location>
</feature>
<accession>A0ABV6JP71</accession>
<protein>
    <submittedName>
        <fullName evidence="3">Uncharacterized protein</fullName>
    </submittedName>
</protein>
<dbReference type="EMBL" id="JBHLUN010000003">
    <property type="protein sequence ID" value="MFC0407513.1"/>
    <property type="molecule type" value="Genomic_DNA"/>
</dbReference>
<feature type="compositionally biased region" description="Pro residues" evidence="1">
    <location>
        <begin position="134"/>
        <end position="145"/>
    </location>
</feature>
<reference evidence="3 4" key="1">
    <citation type="submission" date="2024-09" db="EMBL/GenBank/DDBJ databases">
        <authorList>
            <person name="Sun Q."/>
            <person name="Mori K."/>
        </authorList>
    </citation>
    <scope>NUCLEOTIDE SEQUENCE [LARGE SCALE GENOMIC DNA]</scope>
    <source>
        <strain evidence="3 4">TBRC 5777</strain>
    </source>
</reference>
<dbReference type="Gene3D" id="1.25.40.10">
    <property type="entry name" value="Tetratricopeptide repeat domain"/>
    <property type="match status" value="1"/>
</dbReference>
<evidence type="ECO:0000313" key="4">
    <source>
        <dbReference type="Proteomes" id="UP001589865"/>
    </source>
</evidence>
<dbReference type="Proteomes" id="UP001589865">
    <property type="component" value="Unassembled WGS sequence"/>
</dbReference>
<feature type="region of interest" description="Disordered" evidence="1">
    <location>
        <begin position="175"/>
        <end position="222"/>
    </location>
</feature>
<dbReference type="RefSeq" id="WP_377043228.1">
    <property type="nucleotide sequence ID" value="NZ_JBHLUN010000003.1"/>
</dbReference>
<proteinExistence type="predicted"/>
<evidence type="ECO:0000256" key="1">
    <source>
        <dbReference type="SAM" id="MobiDB-lite"/>
    </source>
</evidence>
<dbReference type="InterPro" id="IPR011990">
    <property type="entry name" value="TPR-like_helical_dom_sf"/>
</dbReference>
<feature type="signal peptide" evidence="2">
    <location>
        <begin position="1"/>
        <end position="27"/>
    </location>
</feature>
<evidence type="ECO:0000256" key="2">
    <source>
        <dbReference type="SAM" id="SignalP"/>
    </source>
</evidence>
<comment type="caution">
    <text evidence="3">The sequence shown here is derived from an EMBL/GenBank/DDBJ whole genome shotgun (WGS) entry which is preliminary data.</text>
</comment>